<sequence>MARRVVVVGAGVYGAAVAAELAVRGVGTTVVEAGAPAGGTSGATFSWTNSCGKKPRSYHDLSVAGMAAHRRLAADVPHSDWYHEGGNLEWAADEPGRAALRRKVAEVLDFGYEARWLDRVEVLRLEPDLNPDRLPDDEIAYFPREGWIEPTRLVGYLLSTAISRGAELVRDDAAAGFGVEGDAITTVLLTSGRRVPVDAVVNCAGPSAARVAELAGLKLAMRNTLGALVYTSPVAVAVSRVIHAPDIHLRPDGAGRLLLHTRSLDAAARDLDTGPGHTHARRDLDEDTLAAVLAAGRALYPALKSATVESTRVGERPIPGDGLPVLGRARALPNFHFAVSHSGATLSLHAATLVADELLGQDHTATLAPFRFERF</sequence>
<dbReference type="RefSeq" id="WP_104479472.1">
    <property type="nucleotide sequence ID" value="NZ_CP154825.1"/>
</dbReference>
<keyword evidence="1" id="KW-0560">Oxidoreductase</keyword>
<evidence type="ECO:0000256" key="1">
    <source>
        <dbReference type="ARBA" id="ARBA00023002"/>
    </source>
</evidence>
<accession>A0A2S6GQF1</accession>
<dbReference type="EMBL" id="PTIX01000007">
    <property type="protein sequence ID" value="PPK67341.1"/>
    <property type="molecule type" value="Genomic_DNA"/>
</dbReference>
<dbReference type="SUPFAM" id="SSF51905">
    <property type="entry name" value="FAD/NAD(P)-binding domain"/>
    <property type="match status" value="1"/>
</dbReference>
<keyword evidence="4" id="KW-1185">Reference proteome</keyword>
<evidence type="ECO:0000259" key="2">
    <source>
        <dbReference type="Pfam" id="PF01266"/>
    </source>
</evidence>
<gene>
    <name evidence="3" type="ORF">CLV40_1074</name>
</gene>
<dbReference type="Pfam" id="PF01266">
    <property type="entry name" value="DAO"/>
    <property type="match status" value="1"/>
</dbReference>
<dbReference type="InterPro" id="IPR036188">
    <property type="entry name" value="FAD/NAD-bd_sf"/>
</dbReference>
<dbReference type="PANTHER" id="PTHR13847:SF289">
    <property type="entry name" value="GLYCINE OXIDASE"/>
    <property type="match status" value="1"/>
</dbReference>
<reference evidence="3 4" key="1">
    <citation type="submission" date="2018-02" db="EMBL/GenBank/DDBJ databases">
        <title>Genomic Encyclopedia of Archaeal and Bacterial Type Strains, Phase II (KMG-II): from individual species to whole genera.</title>
        <authorList>
            <person name="Goeker M."/>
        </authorList>
    </citation>
    <scope>NUCLEOTIDE SEQUENCE [LARGE SCALE GENOMIC DNA]</scope>
    <source>
        <strain evidence="3 4">YU 961-1</strain>
    </source>
</reference>
<dbReference type="GO" id="GO:0016491">
    <property type="term" value="F:oxidoreductase activity"/>
    <property type="evidence" value="ECO:0007669"/>
    <property type="project" value="UniProtKB-KW"/>
</dbReference>
<evidence type="ECO:0000313" key="3">
    <source>
        <dbReference type="EMBL" id="PPK67341.1"/>
    </source>
</evidence>
<name>A0A2S6GQF1_9PSEU</name>
<feature type="domain" description="FAD dependent oxidoreductase" evidence="2">
    <location>
        <begin position="4"/>
        <end position="356"/>
    </location>
</feature>
<dbReference type="AlphaFoldDB" id="A0A2S6GQF1"/>
<comment type="caution">
    <text evidence="3">The sequence shown here is derived from an EMBL/GenBank/DDBJ whole genome shotgun (WGS) entry which is preliminary data.</text>
</comment>
<dbReference type="Gene3D" id="3.30.9.10">
    <property type="entry name" value="D-Amino Acid Oxidase, subunit A, domain 2"/>
    <property type="match status" value="1"/>
</dbReference>
<dbReference type="InterPro" id="IPR006076">
    <property type="entry name" value="FAD-dep_OxRdtase"/>
</dbReference>
<proteinExistence type="predicted"/>
<dbReference type="PANTHER" id="PTHR13847">
    <property type="entry name" value="SARCOSINE DEHYDROGENASE-RELATED"/>
    <property type="match status" value="1"/>
</dbReference>
<protein>
    <submittedName>
        <fullName evidence="3">Glycine/D-amino acid oxidase-like deaminating enzyme</fullName>
    </submittedName>
</protein>
<dbReference type="OrthoDB" id="4775411at2"/>
<dbReference type="Proteomes" id="UP000239203">
    <property type="component" value="Unassembled WGS sequence"/>
</dbReference>
<organism evidence="3 4">
    <name type="scientific">Actinokineospora auranticolor</name>
    <dbReference type="NCBI Taxonomy" id="155976"/>
    <lineage>
        <taxon>Bacteria</taxon>
        <taxon>Bacillati</taxon>
        <taxon>Actinomycetota</taxon>
        <taxon>Actinomycetes</taxon>
        <taxon>Pseudonocardiales</taxon>
        <taxon>Pseudonocardiaceae</taxon>
        <taxon>Actinokineospora</taxon>
    </lineage>
</organism>
<dbReference type="GO" id="GO:0005737">
    <property type="term" value="C:cytoplasm"/>
    <property type="evidence" value="ECO:0007669"/>
    <property type="project" value="TreeGrafter"/>
</dbReference>
<evidence type="ECO:0000313" key="4">
    <source>
        <dbReference type="Proteomes" id="UP000239203"/>
    </source>
</evidence>
<dbReference type="Gene3D" id="3.50.50.60">
    <property type="entry name" value="FAD/NAD(P)-binding domain"/>
    <property type="match status" value="1"/>
</dbReference>